<dbReference type="InterPro" id="IPR029510">
    <property type="entry name" value="Ald_DH_CS_GLU"/>
</dbReference>
<name>A0ABV5R520_9ACTN</name>
<dbReference type="Pfam" id="PF00171">
    <property type="entry name" value="Aldedh"/>
    <property type="match status" value="1"/>
</dbReference>
<evidence type="ECO:0000256" key="4">
    <source>
        <dbReference type="SAM" id="MobiDB-lite"/>
    </source>
</evidence>
<dbReference type="Proteomes" id="UP001589710">
    <property type="component" value="Unassembled WGS sequence"/>
</dbReference>
<dbReference type="InterPro" id="IPR016161">
    <property type="entry name" value="Ald_DH/histidinol_DH"/>
</dbReference>
<dbReference type="RefSeq" id="WP_345520268.1">
    <property type="nucleotide sequence ID" value="NZ_BAAAXD010000056.1"/>
</dbReference>
<organism evidence="6 7">
    <name type="scientific">Streptomyces yanii</name>
    <dbReference type="NCBI Taxonomy" id="78510"/>
    <lineage>
        <taxon>Bacteria</taxon>
        <taxon>Bacillati</taxon>
        <taxon>Actinomycetota</taxon>
        <taxon>Actinomycetes</taxon>
        <taxon>Kitasatosporales</taxon>
        <taxon>Streptomycetaceae</taxon>
        <taxon>Streptomyces</taxon>
    </lineage>
</organism>
<feature type="compositionally biased region" description="Basic and acidic residues" evidence="4">
    <location>
        <begin position="1"/>
        <end position="10"/>
    </location>
</feature>
<keyword evidence="7" id="KW-1185">Reference proteome</keyword>
<accession>A0ABV5R520</accession>
<proteinExistence type="inferred from homology"/>
<dbReference type="Gene3D" id="3.40.309.10">
    <property type="entry name" value="Aldehyde Dehydrogenase, Chain A, domain 2"/>
    <property type="match status" value="1"/>
</dbReference>
<dbReference type="InterPro" id="IPR016162">
    <property type="entry name" value="Ald_DH_N"/>
</dbReference>
<comment type="caution">
    <text evidence="6">The sequence shown here is derived from an EMBL/GenBank/DDBJ whole genome shotgun (WGS) entry which is preliminary data.</text>
</comment>
<evidence type="ECO:0000259" key="5">
    <source>
        <dbReference type="Pfam" id="PF00171"/>
    </source>
</evidence>
<gene>
    <name evidence="6" type="ORF">ACFFTL_11010</name>
</gene>
<reference evidence="6 7" key="1">
    <citation type="submission" date="2024-09" db="EMBL/GenBank/DDBJ databases">
        <authorList>
            <person name="Sun Q."/>
            <person name="Mori K."/>
        </authorList>
    </citation>
    <scope>NUCLEOTIDE SEQUENCE [LARGE SCALE GENOMIC DNA]</scope>
    <source>
        <strain evidence="6 7">JCM 3331</strain>
    </source>
</reference>
<keyword evidence="1 3" id="KW-0560">Oxidoreductase</keyword>
<dbReference type="EMBL" id="JBHMCG010000052">
    <property type="protein sequence ID" value="MFB9572837.1"/>
    <property type="molecule type" value="Genomic_DNA"/>
</dbReference>
<evidence type="ECO:0000313" key="7">
    <source>
        <dbReference type="Proteomes" id="UP001589710"/>
    </source>
</evidence>
<feature type="region of interest" description="Disordered" evidence="4">
    <location>
        <begin position="1"/>
        <end position="26"/>
    </location>
</feature>
<feature type="active site" evidence="2">
    <location>
        <position position="225"/>
    </location>
</feature>
<evidence type="ECO:0000256" key="3">
    <source>
        <dbReference type="RuleBase" id="RU003345"/>
    </source>
</evidence>
<feature type="domain" description="Aldehyde dehydrogenase" evidence="5">
    <location>
        <begin position="4"/>
        <end position="442"/>
    </location>
</feature>
<dbReference type="SUPFAM" id="SSF53720">
    <property type="entry name" value="ALDH-like"/>
    <property type="match status" value="1"/>
</dbReference>
<dbReference type="PROSITE" id="PS00687">
    <property type="entry name" value="ALDEHYDE_DEHYDR_GLU"/>
    <property type="match status" value="1"/>
</dbReference>
<evidence type="ECO:0000313" key="6">
    <source>
        <dbReference type="EMBL" id="MFB9572837.1"/>
    </source>
</evidence>
<protein>
    <submittedName>
        <fullName evidence="6">Aldehyde dehydrogenase family protein</fullName>
    </submittedName>
</protein>
<dbReference type="PANTHER" id="PTHR11699">
    <property type="entry name" value="ALDEHYDE DEHYDROGENASE-RELATED"/>
    <property type="match status" value="1"/>
</dbReference>
<comment type="similarity">
    <text evidence="3">Belongs to the aldehyde dehydrogenase family.</text>
</comment>
<evidence type="ECO:0000256" key="1">
    <source>
        <dbReference type="ARBA" id="ARBA00023002"/>
    </source>
</evidence>
<evidence type="ECO:0000256" key="2">
    <source>
        <dbReference type="PROSITE-ProRule" id="PRU10007"/>
    </source>
</evidence>
<dbReference type="InterPro" id="IPR015590">
    <property type="entry name" value="Aldehyde_DH_dom"/>
</dbReference>
<sequence>MNSELTDPRTGRPRSTAPVSREPEVAAAVAAARTALGAWSALTPKDRARRLDRLATLIEDSAAEYAARERAGTGKPDAETAGEIEQVADLFRFFATAARTRTAPAAGRLVTGHESWVRWEPMGVVGVIVPWNYPLMMAAWRCAPALAAGNTVVVKPAETTPDTLELLTEHASRTLGEGVLQSLPGDRRTGRLLVESPVDMVAFTGSGRAGLDVAARAGTRRISLELGGNAPAVVLPDAPADTYASLAEAATYNAGQSCAAPARVITLTANYEETVTRLTEAMGARLAGRDFGPLNNPDQVARYDSLVASSSAKRQLAADLAVPPGEEHGHWRAALLLADLPHDDPTVTEEVFGPLLTVQHADTVEAALSLANGVPQALAASVWTTDLGTGLDLAARLDAGEAWLNCHLVQTAELPHGGRGPSGHGTDLSTLALQEYQRPKTVTVRLTPGPRES</sequence>
<feature type="compositionally biased region" description="Low complexity" evidence="4">
    <location>
        <begin position="17"/>
        <end position="26"/>
    </location>
</feature>
<dbReference type="Gene3D" id="3.40.605.10">
    <property type="entry name" value="Aldehyde Dehydrogenase, Chain A, domain 1"/>
    <property type="match status" value="1"/>
</dbReference>
<dbReference type="InterPro" id="IPR016163">
    <property type="entry name" value="Ald_DH_C"/>
</dbReference>